<organism evidence="1 2">
    <name type="scientific">Synechococcus lacustris str. Tous</name>
    <dbReference type="NCBI Taxonomy" id="1910958"/>
    <lineage>
        <taxon>Bacteria</taxon>
        <taxon>Bacillati</taxon>
        <taxon>Cyanobacteriota</taxon>
        <taxon>Cyanophyceae</taxon>
        <taxon>Synechococcales</taxon>
        <taxon>Synechococcaceae</taxon>
        <taxon>Synechococcus</taxon>
    </lineage>
</organism>
<evidence type="ECO:0000313" key="1">
    <source>
        <dbReference type="EMBL" id="PSI02929.1"/>
    </source>
</evidence>
<dbReference type="STRING" id="1910958.BTM30_05440"/>
<accession>A0A2P7EI73</accession>
<dbReference type="EMBL" id="PXVC01000001">
    <property type="protein sequence ID" value="PSI02929.1"/>
    <property type="molecule type" value="Genomic_DNA"/>
</dbReference>
<dbReference type="Proteomes" id="UP000240206">
    <property type="component" value="Unassembled WGS sequence"/>
</dbReference>
<gene>
    <name evidence="1" type="ORF">C7K08_00700</name>
</gene>
<protein>
    <submittedName>
        <fullName evidence="1">CpeR family transcriptional regulator</fullName>
    </submittedName>
</protein>
<evidence type="ECO:0000313" key="2">
    <source>
        <dbReference type="Proteomes" id="UP000240206"/>
    </source>
</evidence>
<comment type="caution">
    <text evidence="1">The sequence shown here is derived from an EMBL/GenBank/DDBJ whole genome shotgun (WGS) entry which is preliminary data.</text>
</comment>
<proteinExistence type="predicted"/>
<name>A0A2P7EI73_9SYNE</name>
<keyword evidence="2" id="KW-1185">Reference proteome</keyword>
<dbReference type="RefSeq" id="WP_106498718.1">
    <property type="nucleotide sequence ID" value="NZ_PXVC01000001.1"/>
</dbReference>
<dbReference type="AlphaFoldDB" id="A0A2P7EI73"/>
<sequence length="103" mass="11885">MTITKVEKQLKEWIRSHHLICVGTDFVFETIDQTQLDRFENCLEALGGHIRQIEAVGHWPMGPNRSFKILRAIASVPRPNAQMFVQYWANKGSPNTRFSEISD</sequence>
<reference evidence="2" key="1">
    <citation type="submission" date="2018-03" db="EMBL/GenBank/DDBJ databases">
        <title>Ecological and genomic features of two cosmopolitan and abundant freshwater picocyanobacteria.</title>
        <authorList>
            <person name="Cabello-Yeves P.J."/>
            <person name="Picazo A."/>
            <person name="Camacho A."/>
            <person name="Callieri C."/>
            <person name="Rosselli R."/>
            <person name="Roda-Garcia J."/>
            <person name="Coutinho F.H."/>
            <person name="Rodriguez-Valera F."/>
        </authorList>
    </citation>
    <scope>NUCLEOTIDE SEQUENCE [LARGE SCALE GENOMIC DNA]</scope>
    <source>
        <strain evidence="2">Tous</strain>
    </source>
</reference>